<keyword evidence="15" id="KW-1185">Reference proteome</keyword>
<dbReference type="EMBL" id="JACDUR010000002">
    <property type="protein sequence ID" value="MBA2890878.1"/>
    <property type="molecule type" value="Genomic_DNA"/>
</dbReference>
<dbReference type="Proteomes" id="UP000530928">
    <property type="component" value="Unassembled WGS sequence"/>
</dbReference>
<keyword evidence="4" id="KW-1003">Cell membrane</keyword>
<feature type="transmembrane region" description="Helical" evidence="12">
    <location>
        <begin position="321"/>
        <end position="345"/>
    </location>
</feature>
<feature type="transmembrane region" description="Helical" evidence="12">
    <location>
        <begin position="278"/>
        <end position="301"/>
    </location>
</feature>
<dbReference type="InterPro" id="IPR050893">
    <property type="entry name" value="Sugar_PTS"/>
</dbReference>
<evidence type="ECO:0000256" key="9">
    <source>
        <dbReference type="ARBA" id="ARBA00022692"/>
    </source>
</evidence>
<comment type="subcellular location">
    <subcellularLocation>
        <location evidence="2">Cell membrane</location>
        <topology evidence="2">Multi-pass membrane protein</topology>
    </subcellularLocation>
</comment>
<feature type="domain" description="PTS EIIC type-2" evidence="13">
    <location>
        <begin position="21"/>
        <end position="350"/>
    </location>
</feature>
<evidence type="ECO:0000256" key="8">
    <source>
        <dbReference type="ARBA" id="ARBA00022683"/>
    </source>
</evidence>
<feature type="transmembrane region" description="Helical" evidence="12">
    <location>
        <begin position="142"/>
        <end position="163"/>
    </location>
</feature>
<keyword evidence="6" id="KW-0762">Sugar transport</keyword>
<evidence type="ECO:0000256" key="2">
    <source>
        <dbReference type="ARBA" id="ARBA00004651"/>
    </source>
</evidence>
<evidence type="ECO:0000256" key="12">
    <source>
        <dbReference type="SAM" id="Phobius"/>
    </source>
</evidence>
<dbReference type="RefSeq" id="WP_181609656.1">
    <property type="nucleotide sequence ID" value="NZ_BAABAM010000006.1"/>
</dbReference>
<evidence type="ECO:0000256" key="3">
    <source>
        <dbReference type="ARBA" id="ARBA00022448"/>
    </source>
</evidence>
<dbReference type="AlphaFoldDB" id="A0A7W0CGQ1"/>
<dbReference type="PANTHER" id="PTHR30181">
    <property type="entry name" value="MANNITOL PERMEASE IIC COMPONENT"/>
    <property type="match status" value="1"/>
</dbReference>
<comment type="caution">
    <text evidence="14">The sequence shown here is derived from an EMBL/GenBank/DDBJ whole genome shotgun (WGS) entry which is preliminary data.</text>
</comment>
<accession>A0A7W0CGQ1</accession>
<comment type="function">
    <text evidence="1">The phosphoenolpyruvate-dependent sugar phosphotransferase system (sugar PTS), a major carbohydrate active transport system, catalyzes the phosphorylation of incoming sugar substrates concomitantly with their translocation across the cell membrane. The enzyme II CmtAB PTS system is involved in D-mannitol transport.</text>
</comment>
<feature type="transmembrane region" description="Helical" evidence="12">
    <location>
        <begin position="87"/>
        <end position="120"/>
    </location>
</feature>
<dbReference type="InterPro" id="IPR013014">
    <property type="entry name" value="PTS_EIIC_2"/>
</dbReference>
<dbReference type="GO" id="GO:0090563">
    <property type="term" value="F:protein-phosphocysteine-sugar phosphotransferase activity"/>
    <property type="evidence" value="ECO:0007669"/>
    <property type="project" value="TreeGrafter"/>
</dbReference>
<feature type="transmembrane region" description="Helical" evidence="12">
    <location>
        <begin position="57"/>
        <end position="75"/>
    </location>
</feature>
<feature type="transmembrane region" description="Helical" evidence="12">
    <location>
        <begin position="29"/>
        <end position="51"/>
    </location>
</feature>
<dbReference type="GO" id="GO:0005886">
    <property type="term" value="C:plasma membrane"/>
    <property type="evidence" value="ECO:0007669"/>
    <property type="project" value="UniProtKB-SubCell"/>
</dbReference>
<sequence length="364" mass="37290">MADTYTPPVTGTGAKATIQRIGGYLAGMIMPNIGAFIAFGLITALFIPTGWLPNEEFAKLVGPIISTLLPILIGYTGGRMVHGQRGAVAGAVATVGLIVGATIPMFLGAMIIGPLAAYVLKLVDGFTQDRTKAGFEMLVDNFTAGIVGGGMALLGAWGIGPVVRVVTEAAGSAVGWLIDNGVLPLASLLIEPAKVLFLNNAINHGVLGPLGVAEAARTGKSILFMLESNPGPGLGLLLAFMFFGPMAMRPTTPAAIIIHFFGGIHEIYFPYVLMKPRLILAVIAGGMVGVFTFMITGSGLVAPPSPGSIFAYLAVTPRGGWLGVGAGIALSAAASFIVAAILLGFGRGEKKQQEQAQSTEGATA</sequence>
<evidence type="ECO:0000313" key="15">
    <source>
        <dbReference type="Proteomes" id="UP000530928"/>
    </source>
</evidence>
<keyword evidence="5" id="KW-0597">Phosphoprotein</keyword>
<reference evidence="14 15" key="1">
    <citation type="submission" date="2020-07" db="EMBL/GenBank/DDBJ databases">
        <title>Genomic Encyclopedia of Type Strains, Phase IV (KMG-IV): sequencing the most valuable type-strain genomes for metagenomic binning, comparative biology and taxonomic classification.</title>
        <authorList>
            <person name="Goeker M."/>
        </authorList>
    </citation>
    <scope>NUCLEOTIDE SEQUENCE [LARGE SCALE GENOMIC DNA]</scope>
    <source>
        <strain evidence="14 15">DSM 45533</strain>
    </source>
</reference>
<dbReference type="NCBIfam" id="TIGR00851">
    <property type="entry name" value="mtlA"/>
    <property type="match status" value="1"/>
</dbReference>
<evidence type="ECO:0000259" key="13">
    <source>
        <dbReference type="PROSITE" id="PS51104"/>
    </source>
</evidence>
<dbReference type="PROSITE" id="PS51104">
    <property type="entry name" value="PTS_EIIC_TYPE_2"/>
    <property type="match status" value="1"/>
</dbReference>
<proteinExistence type="predicted"/>
<keyword evidence="10 12" id="KW-1133">Transmembrane helix</keyword>
<evidence type="ECO:0000256" key="6">
    <source>
        <dbReference type="ARBA" id="ARBA00022597"/>
    </source>
</evidence>
<organism evidence="14 15">
    <name type="scientific">Nonomuraea soli</name>
    <dbReference type="NCBI Taxonomy" id="1032476"/>
    <lineage>
        <taxon>Bacteria</taxon>
        <taxon>Bacillati</taxon>
        <taxon>Actinomycetota</taxon>
        <taxon>Actinomycetes</taxon>
        <taxon>Streptosporangiales</taxon>
        <taxon>Streptosporangiaceae</taxon>
        <taxon>Nonomuraea</taxon>
    </lineage>
</organism>
<dbReference type="Pfam" id="PF02378">
    <property type="entry name" value="PTS_EIIC"/>
    <property type="match status" value="1"/>
</dbReference>
<dbReference type="InterPro" id="IPR004718">
    <property type="entry name" value="PTS_IIC_mtl"/>
</dbReference>
<evidence type="ECO:0000313" key="14">
    <source>
        <dbReference type="EMBL" id="MBA2890878.1"/>
    </source>
</evidence>
<evidence type="ECO:0000256" key="11">
    <source>
        <dbReference type="ARBA" id="ARBA00023136"/>
    </source>
</evidence>
<dbReference type="GO" id="GO:0008982">
    <property type="term" value="F:protein-N(PI)-phosphohistidine-sugar phosphotransferase activity"/>
    <property type="evidence" value="ECO:0007669"/>
    <property type="project" value="InterPro"/>
</dbReference>
<keyword evidence="9 12" id="KW-0812">Transmembrane</keyword>
<evidence type="ECO:0000256" key="7">
    <source>
        <dbReference type="ARBA" id="ARBA00022679"/>
    </source>
</evidence>
<name>A0A7W0CGQ1_9ACTN</name>
<dbReference type="PANTHER" id="PTHR30181:SF2">
    <property type="entry name" value="PTS SYSTEM MANNITOL-SPECIFIC EIICBA COMPONENT"/>
    <property type="match status" value="1"/>
</dbReference>
<keyword evidence="7" id="KW-0808">Transferase</keyword>
<evidence type="ECO:0000256" key="1">
    <source>
        <dbReference type="ARBA" id="ARBA00002434"/>
    </source>
</evidence>
<feature type="transmembrane region" description="Helical" evidence="12">
    <location>
        <begin position="230"/>
        <end position="248"/>
    </location>
</feature>
<keyword evidence="11 12" id="KW-0472">Membrane</keyword>
<gene>
    <name evidence="14" type="ORF">HNR30_002219</name>
</gene>
<evidence type="ECO:0000256" key="10">
    <source>
        <dbReference type="ARBA" id="ARBA00022989"/>
    </source>
</evidence>
<evidence type="ECO:0000256" key="4">
    <source>
        <dbReference type="ARBA" id="ARBA00022475"/>
    </source>
</evidence>
<keyword evidence="8" id="KW-0598">Phosphotransferase system</keyword>
<evidence type="ECO:0000256" key="5">
    <source>
        <dbReference type="ARBA" id="ARBA00022553"/>
    </source>
</evidence>
<dbReference type="GO" id="GO:0009401">
    <property type="term" value="P:phosphoenolpyruvate-dependent sugar phosphotransferase system"/>
    <property type="evidence" value="ECO:0007669"/>
    <property type="project" value="UniProtKB-KW"/>
</dbReference>
<feature type="transmembrane region" description="Helical" evidence="12">
    <location>
        <begin position="254"/>
        <end position="271"/>
    </location>
</feature>
<dbReference type="InterPro" id="IPR003352">
    <property type="entry name" value="PTS_EIIC"/>
</dbReference>
<keyword evidence="3" id="KW-0813">Transport</keyword>
<protein>
    <submittedName>
        <fullName evidence="14">PTS system mannitol-specific IIC component</fullName>
    </submittedName>
</protein>